<accession>A0A090XB44</accession>
<organism evidence="2">
    <name type="scientific">Ixodes ricinus</name>
    <name type="common">Common tick</name>
    <name type="synonym">Acarus ricinus</name>
    <dbReference type="NCBI Taxonomy" id="34613"/>
    <lineage>
        <taxon>Eukaryota</taxon>
        <taxon>Metazoa</taxon>
        <taxon>Ecdysozoa</taxon>
        <taxon>Arthropoda</taxon>
        <taxon>Chelicerata</taxon>
        <taxon>Arachnida</taxon>
        <taxon>Acari</taxon>
        <taxon>Parasitiformes</taxon>
        <taxon>Ixodida</taxon>
        <taxon>Ixodoidea</taxon>
        <taxon>Ixodidae</taxon>
        <taxon>Ixodinae</taxon>
        <taxon>Ixodes</taxon>
    </lineage>
</organism>
<keyword evidence="1" id="KW-0175">Coiled coil</keyword>
<feature type="non-terminal residue" evidence="2">
    <location>
        <position position="1"/>
    </location>
</feature>
<evidence type="ECO:0000313" key="2">
    <source>
        <dbReference type="EMBL" id="JAC94142.1"/>
    </source>
</evidence>
<name>A0A090XB44_IXORI</name>
<protein>
    <submittedName>
        <fullName evidence="2">Putative daphne-2 nv</fullName>
    </submittedName>
</protein>
<proteinExistence type="evidence at transcript level"/>
<dbReference type="AlphaFoldDB" id="A0A090XB44"/>
<reference evidence="2" key="1">
    <citation type="journal article" date="2015" name="PLoS Negl. Trop. Dis.">
        <title>Deep Sequencing Analysis of the Ixodes ricinus Haemocytome.</title>
        <authorList>
            <person name="Kotsyfakis M."/>
            <person name="Kopacek P."/>
            <person name="Franta Z."/>
            <person name="Pedra J.H."/>
            <person name="Ribeiro J.M."/>
        </authorList>
    </citation>
    <scope>NUCLEOTIDE SEQUENCE</scope>
</reference>
<feature type="coiled-coil region" evidence="1">
    <location>
        <begin position="38"/>
        <end position="72"/>
    </location>
</feature>
<feature type="non-terminal residue" evidence="2">
    <location>
        <position position="201"/>
    </location>
</feature>
<evidence type="ECO:0000256" key="1">
    <source>
        <dbReference type="SAM" id="Coils"/>
    </source>
</evidence>
<dbReference type="EMBL" id="GBIH01000568">
    <property type="protein sequence ID" value="JAC94142.1"/>
    <property type="molecule type" value="mRNA"/>
</dbReference>
<sequence>LPRELKTELKQLKDIFERDFRKELREIKNSMTFMSKEFEDIKGELKAICIENKELKAENQRLHLKCDELAKELNTTASRILHCEQYFRNANIEIKIIPMQPDENLYDILTKIGDRIGESILDTDIETSHRVPVSNNPEKKNIVVQFTHRWKRDSILGKARRLRLMVHDVGLPLTVPIYINEHLCPELKRLLGQTVAKIKES</sequence>